<evidence type="ECO:0000313" key="1">
    <source>
        <dbReference type="EMBL" id="ALY06880.1"/>
    </source>
</evidence>
<accession>A0A1I9KKG0</accession>
<keyword evidence="2" id="KW-1185">Reference proteome</keyword>
<protein>
    <submittedName>
        <fullName evidence="1">Uncharacterized protein</fullName>
    </submittedName>
</protein>
<sequence>MKLSELKKRDDFNEIAERAHHVVDTWEEFDIVRSEFKDLLSSDDNPLTVARQIDKWYQKNVMG</sequence>
<proteinExistence type="predicted"/>
<reference evidence="1 2" key="1">
    <citation type="submission" date="2015-11" db="EMBL/GenBank/DDBJ databases">
        <title>Lactobacillus brevis bacteriophage SA-C12: a mosaic Myoviridae member.</title>
        <authorList>
            <person name="Mahony J."/>
        </authorList>
    </citation>
    <scope>NUCLEOTIDE SEQUENCE [LARGE SCALE GENOMIC DNA]</scope>
</reference>
<dbReference type="EMBL" id="KU052488">
    <property type="protein sequence ID" value="ALY06880.1"/>
    <property type="molecule type" value="Genomic_DNA"/>
</dbReference>
<evidence type="ECO:0000313" key="2">
    <source>
        <dbReference type="Proteomes" id="UP000223158"/>
    </source>
</evidence>
<dbReference type="Proteomes" id="UP000223158">
    <property type="component" value="Segment"/>
</dbReference>
<name>A0A1I9KKG0_9CAUD</name>
<organism evidence="1 2">
    <name type="scientific">Lactobacillus phage SA-C12</name>
    <dbReference type="NCBI Taxonomy" id="1755697"/>
    <lineage>
        <taxon>Viruses</taxon>
        <taxon>Duplodnaviria</taxon>
        <taxon>Heunggongvirae</taxon>
        <taxon>Uroviricota</taxon>
        <taxon>Caudoviricetes</taxon>
        <taxon>Tybeckvirinae</taxon>
        <taxon>Lenusvirus</taxon>
        <taxon>Lenusvirus SAC12</taxon>
    </lineage>
</organism>
<gene>
    <name evidence="1" type="ORF">SAC12_059</name>
</gene>